<sequence length="229" mass="27803">MMEDFQLYQILLKYIYFILFFFTFMMMVVIFFVGDVVFLKNLFHSSATISTSEPMIRCDAVFFSQIYNYKLRYQDLVSSQLLAQFMVVNQTFEANQFVTMGRPTNSRRTVVLLPKFWGQDLLWRKPPWKPPWRKRQFGDICVMIISNYLWRRNSRGFIPYKQHWISSTTKTNKISFFMRVSINLKGVRCNRWIAAYDFRMRYRYFISKKKDDSQARKSHKVDRDDKVFE</sequence>
<evidence type="ECO:0000313" key="3">
    <source>
        <dbReference type="Proteomes" id="UP000694240"/>
    </source>
</evidence>
<keyword evidence="1" id="KW-0472">Membrane</keyword>
<reference evidence="2 3" key="1">
    <citation type="submission" date="2020-12" db="EMBL/GenBank/DDBJ databases">
        <title>Concerted genomic and epigenomic changes stabilize Arabidopsis allopolyploids.</title>
        <authorList>
            <person name="Chen Z."/>
        </authorList>
    </citation>
    <scope>NUCLEOTIDE SEQUENCE [LARGE SCALE GENOMIC DNA]</scope>
    <source>
        <strain evidence="2">Allo738</strain>
        <tissue evidence="2">Leaf</tissue>
    </source>
</reference>
<name>A0A8T2FKE3_9BRAS</name>
<proteinExistence type="predicted"/>
<dbReference type="EMBL" id="JAEFBK010000002">
    <property type="protein sequence ID" value="KAG7635906.1"/>
    <property type="molecule type" value="Genomic_DNA"/>
</dbReference>
<dbReference type="AlphaFoldDB" id="A0A8T2FKE3"/>
<keyword evidence="3" id="KW-1185">Reference proteome</keyword>
<keyword evidence="1" id="KW-1133">Transmembrane helix</keyword>
<feature type="transmembrane region" description="Helical" evidence="1">
    <location>
        <begin position="14"/>
        <end position="39"/>
    </location>
</feature>
<accession>A0A8T2FKE3</accession>
<protein>
    <recommendedName>
        <fullName evidence="4">Transmembrane protein</fullName>
    </recommendedName>
</protein>
<gene>
    <name evidence="2" type="ORF">ISN45_At02g003960</name>
</gene>
<comment type="caution">
    <text evidence="2">The sequence shown here is derived from an EMBL/GenBank/DDBJ whole genome shotgun (WGS) entry which is preliminary data.</text>
</comment>
<evidence type="ECO:0000256" key="1">
    <source>
        <dbReference type="SAM" id="Phobius"/>
    </source>
</evidence>
<keyword evidence="1" id="KW-0812">Transmembrane</keyword>
<organism evidence="2 3">
    <name type="scientific">Arabidopsis thaliana x Arabidopsis arenosa</name>
    <dbReference type="NCBI Taxonomy" id="1240361"/>
    <lineage>
        <taxon>Eukaryota</taxon>
        <taxon>Viridiplantae</taxon>
        <taxon>Streptophyta</taxon>
        <taxon>Embryophyta</taxon>
        <taxon>Tracheophyta</taxon>
        <taxon>Spermatophyta</taxon>
        <taxon>Magnoliopsida</taxon>
        <taxon>eudicotyledons</taxon>
        <taxon>Gunneridae</taxon>
        <taxon>Pentapetalae</taxon>
        <taxon>rosids</taxon>
        <taxon>malvids</taxon>
        <taxon>Brassicales</taxon>
        <taxon>Brassicaceae</taxon>
        <taxon>Camelineae</taxon>
        <taxon>Arabidopsis</taxon>
    </lineage>
</organism>
<evidence type="ECO:0008006" key="4">
    <source>
        <dbReference type="Google" id="ProtNLM"/>
    </source>
</evidence>
<evidence type="ECO:0000313" key="2">
    <source>
        <dbReference type="EMBL" id="KAG7635906.1"/>
    </source>
</evidence>
<dbReference type="Proteomes" id="UP000694240">
    <property type="component" value="Chromosome 2"/>
</dbReference>